<protein>
    <submittedName>
        <fullName evidence="2">Sugar ABC transporter substrate-binding protein</fullName>
    </submittedName>
</protein>
<dbReference type="RefSeq" id="WP_259481556.1">
    <property type="nucleotide sequence ID" value="NZ_BAAAQY010000015.1"/>
</dbReference>
<reference evidence="3" key="1">
    <citation type="journal article" date="2019" name="Int. J. Syst. Evol. Microbiol.">
        <title>The Global Catalogue of Microorganisms (GCM) 10K type strain sequencing project: providing services to taxonomists for standard genome sequencing and annotation.</title>
        <authorList>
            <consortium name="The Broad Institute Genomics Platform"/>
            <consortium name="The Broad Institute Genome Sequencing Center for Infectious Disease"/>
            <person name="Wu L."/>
            <person name="Ma J."/>
        </authorList>
    </citation>
    <scope>NUCLEOTIDE SEQUENCE [LARGE SCALE GENOMIC DNA]</scope>
    <source>
        <strain evidence="3">JCM 16117</strain>
    </source>
</reference>
<accession>A0ABP5R4Y3</accession>
<keyword evidence="3" id="KW-1185">Reference proteome</keyword>
<dbReference type="EMBL" id="BAAAQY010000015">
    <property type="protein sequence ID" value="GAA2249332.1"/>
    <property type="molecule type" value="Genomic_DNA"/>
</dbReference>
<dbReference type="PANTHER" id="PTHR43649">
    <property type="entry name" value="ARABINOSE-BINDING PROTEIN-RELATED"/>
    <property type="match status" value="1"/>
</dbReference>
<comment type="caution">
    <text evidence="2">The sequence shown here is derived from an EMBL/GenBank/DDBJ whole genome shotgun (WGS) entry which is preliminary data.</text>
</comment>
<feature type="signal peptide" evidence="1">
    <location>
        <begin position="1"/>
        <end position="22"/>
    </location>
</feature>
<keyword evidence="1" id="KW-0732">Signal</keyword>
<evidence type="ECO:0000313" key="2">
    <source>
        <dbReference type="EMBL" id="GAA2249332.1"/>
    </source>
</evidence>
<dbReference type="InterPro" id="IPR006059">
    <property type="entry name" value="SBP"/>
</dbReference>
<dbReference type="InterPro" id="IPR006311">
    <property type="entry name" value="TAT_signal"/>
</dbReference>
<dbReference type="Gene3D" id="3.40.190.10">
    <property type="entry name" value="Periplasmic binding protein-like II"/>
    <property type="match status" value="1"/>
</dbReference>
<sequence>MNTRRRLAATAALVAASALTLAGCASPGTPAETPTDNSLEVWLFSSSMPAVIEDQFQAAYPDYDVEVVEIPIGDMTQRLVVALQGGEGLPDVVQLPLRESGGLLSTGQFLDLTAELGPMADDFPDGALLGTGDQINTFTMGSGNMGLWVNEAALAKHGLAVPENPTWDDIVAVAEQLKEASGGTQYMFIQPPGANGANMFNAFFNSRGGTWWDENGELAVDEDLAADTLEFLVDLHERGLVYDGVWTEPTFWDSIRSEQVVGWTMNYGVGSTNLQKNVPEQSGQWRLITWPTWEAGDEQATGVFGGSLFAGLAASDNPQGVKDFILWWLTPEGLQATVDTLGLVSYEPAAEEIDLDFEDPYFGGQTVISDLSSVPYPPFYFFNWPETEGAVTAAVDAAYAGTLTPREAIDQIVAELGSL</sequence>
<dbReference type="SUPFAM" id="SSF53850">
    <property type="entry name" value="Periplasmic binding protein-like II"/>
    <property type="match status" value="1"/>
</dbReference>
<dbReference type="Proteomes" id="UP001500929">
    <property type="component" value="Unassembled WGS sequence"/>
</dbReference>
<organism evidence="2 3">
    <name type="scientific">Herbiconiux moechotypicola</name>
    <dbReference type="NCBI Taxonomy" id="637393"/>
    <lineage>
        <taxon>Bacteria</taxon>
        <taxon>Bacillati</taxon>
        <taxon>Actinomycetota</taxon>
        <taxon>Actinomycetes</taxon>
        <taxon>Micrococcales</taxon>
        <taxon>Microbacteriaceae</taxon>
        <taxon>Herbiconiux</taxon>
    </lineage>
</organism>
<name>A0ABP5R4Y3_9MICO</name>
<dbReference type="Pfam" id="PF01547">
    <property type="entry name" value="SBP_bac_1"/>
    <property type="match status" value="1"/>
</dbReference>
<feature type="chain" id="PRO_5047121814" evidence="1">
    <location>
        <begin position="23"/>
        <end position="419"/>
    </location>
</feature>
<dbReference type="InterPro" id="IPR050490">
    <property type="entry name" value="Bact_solute-bd_prot1"/>
</dbReference>
<evidence type="ECO:0000256" key="1">
    <source>
        <dbReference type="SAM" id="SignalP"/>
    </source>
</evidence>
<gene>
    <name evidence="2" type="ORF">GCM10009851_38610</name>
</gene>
<dbReference type="PROSITE" id="PS51257">
    <property type="entry name" value="PROKAR_LIPOPROTEIN"/>
    <property type="match status" value="1"/>
</dbReference>
<evidence type="ECO:0000313" key="3">
    <source>
        <dbReference type="Proteomes" id="UP001500929"/>
    </source>
</evidence>
<dbReference type="PANTHER" id="PTHR43649:SF32">
    <property type="entry name" value="SUGAR BINDING SECRETED PROTEIN"/>
    <property type="match status" value="1"/>
</dbReference>
<proteinExistence type="predicted"/>
<dbReference type="PROSITE" id="PS51318">
    <property type="entry name" value="TAT"/>
    <property type="match status" value="1"/>
</dbReference>